<protein>
    <submittedName>
        <fullName evidence="1">Uncharacterized protein</fullName>
    </submittedName>
</protein>
<comment type="caution">
    <text evidence="1">The sequence shown here is derived from an EMBL/GenBank/DDBJ whole genome shotgun (WGS) entry which is preliminary data.</text>
</comment>
<dbReference type="Proteomes" id="UP000642748">
    <property type="component" value="Unassembled WGS sequence"/>
</dbReference>
<keyword evidence="2" id="KW-1185">Reference proteome</keyword>
<dbReference type="EMBL" id="BONZ01000082">
    <property type="protein sequence ID" value="GIH19556.1"/>
    <property type="molecule type" value="Genomic_DNA"/>
</dbReference>
<evidence type="ECO:0000313" key="2">
    <source>
        <dbReference type="Proteomes" id="UP000642748"/>
    </source>
</evidence>
<gene>
    <name evidence="1" type="ORF">Raf01_77280</name>
</gene>
<sequence length="66" mass="7033">MLAARDATGAVIVFHLDLAVSNTAPRNRFRHTVRLGGLRGGGSLPDGLASMRPLIGAWSVACREEF</sequence>
<accession>A0A8J3VV93</accession>
<dbReference type="AlphaFoldDB" id="A0A8J3VV93"/>
<evidence type="ECO:0000313" key="1">
    <source>
        <dbReference type="EMBL" id="GIH19556.1"/>
    </source>
</evidence>
<organism evidence="1 2">
    <name type="scientific">Rugosimonospora africana</name>
    <dbReference type="NCBI Taxonomy" id="556532"/>
    <lineage>
        <taxon>Bacteria</taxon>
        <taxon>Bacillati</taxon>
        <taxon>Actinomycetota</taxon>
        <taxon>Actinomycetes</taxon>
        <taxon>Micromonosporales</taxon>
        <taxon>Micromonosporaceae</taxon>
        <taxon>Rugosimonospora</taxon>
    </lineage>
</organism>
<name>A0A8J3VV93_9ACTN</name>
<proteinExistence type="predicted"/>
<reference evidence="1" key="1">
    <citation type="submission" date="2021-01" db="EMBL/GenBank/DDBJ databases">
        <title>Whole genome shotgun sequence of Rugosimonospora africana NBRC 104875.</title>
        <authorList>
            <person name="Komaki H."/>
            <person name="Tamura T."/>
        </authorList>
    </citation>
    <scope>NUCLEOTIDE SEQUENCE</scope>
    <source>
        <strain evidence="1">NBRC 104875</strain>
    </source>
</reference>